<dbReference type="InterPro" id="IPR037214">
    <property type="entry name" value="TROVE_dom_sf"/>
</dbReference>
<dbReference type="OrthoDB" id="208855at2"/>
<evidence type="ECO:0000313" key="9">
    <source>
        <dbReference type="Proteomes" id="UP000199623"/>
    </source>
</evidence>
<feature type="domain" description="TROVE" evidence="7">
    <location>
        <begin position="25"/>
        <end position="358"/>
    </location>
</feature>
<dbReference type="RefSeq" id="WP_090048204.1">
    <property type="nucleotide sequence ID" value="NZ_FNCC01000004.1"/>
</dbReference>
<dbReference type="SUPFAM" id="SSF53300">
    <property type="entry name" value="vWA-like"/>
    <property type="match status" value="1"/>
</dbReference>
<dbReference type="SUPFAM" id="SSF140864">
    <property type="entry name" value="TROVE domain-like"/>
    <property type="match status" value="1"/>
</dbReference>
<protein>
    <submittedName>
        <fullName evidence="8">TROVE domain-containing protein</fullName>
    </submittedName>
</protein>
<dbReference type="STRING" id="200378.SAMN05216553_104286"/>
<dbReference type="InterPro" id="IPR036465">
    <property type="entry name" value="vWFA_dom_sf"/>
</dbReference>
<evidence type="ECO:0000256" key="3">
    <source>
        <dbReference type="ARBA" id="ARBA00022490"/>
    </source>
</evidence>
<dbReference type="PANTHER" id="PTHR14202:SF0">
    <property type="entry name" value="RNA-BINDING PROTEIN RO60"/>
    <property type="match status" value="1"/>
</dbReference>
<keyword evidence="4" id="KW-0479">Metal-binding</keyword>
<sequence length="529" mass="57516">MAKFNVFRARPAGTSPVATAARPAGRTHEGGDGYARDTKSELFLLAVSNMGGEDTFYESGTSRDNRFAQLVHAAALADPEWTARLLQWLRTEANMRTASLVGAAEFVLARLVESADAGVTNRAVIASVLQRADEPGELLAYWTSQNGRRVPKPVKRGIADAVRRLYDERAVLKWDSDARGFRMADVLNLTHPSPAAPWQGALFQHVLDRRRSADAPVPDGLSVIAARRELMAWPVEQRRALFSRPDAADVLRRAGMTWESVAGWLQGPLTKDVWEALAPSMGYMALLRNLRNFDEAGMSDEVAATVAARLADPGQVARSRQLPFRFLSAYEAAPSLRWGHALDQALRASLGNLPTLPGRSLVLVDTSASMTGTPVSARSKVTPAKAAAVFGVALAAKGEQVDLVGFADRTFRHEVPRGASVVREVDRFLKRIGEVGHGTDIIGSLKRSYGRHDRVFVISDMQTMSGAYGQGVSDVVPRHVPIYGFNLGGYRMGAYATGKANRHEFGGLTDATFRAIPLLEAGRDADWPF</sequence>
<evidence type="ECO:0000313" key="8">
    <source>
        <dbReference type="EMBL" id="SDF94053.1"/>
    </source>
</evidence>
<dbReference type="Proteomes" id="UP000199623">
    <property type="component" value="Unassembled WGS sequence"/>
</dbReference>
<keyword evidence="3" id="KW-0963">Cytoplasm</keyword>
<evidence type="ECO:0000256" key="4">
    <source>
        <dbReference type="ARBA" id="ARBA00022723"/>
    </source>
</evidence>
<keyword evidence="9" id="KW-1185">Reference proteome</keyword>
<evidence type="ECO:0000259" key="7">
    <source>
        <dbReference type="PROSITE" id="PS50988"/>
    </source>
</evidence>
<dbReference type="PANTHER" id="PTHR14202">
    <property type="entry name" value="60 KDA RIBONUCLEOPROTEIN SSA/RO"/>
    <property type="match status" value="1"/>
</dbReference>
<keyword evidence="6" id="KW-0687">Ribonucleoprotein</keyword>
<comment type="similarity">
    <text evidence="2">Belongs to the Ro 60 kDa family.</text>
</comment>
<dbReference type="AlphaFoldDB" id="A0A1G7Q6E9"/>
<dbReference type="InterPro" id="IPR008858">
    <property type="entry name" value="TROVE_dom"/>
</dbReference>
<evidence type="ECO:0000256" key="6">
    <source>
        <dbReference type="ARBA" id="ARBA00023274"/>
    </source>
</evidence>
<gene>
    <name evidence="8" type="ORF">SAMN05216553_104286</name>
</gene>
<accession>A0A1G7Q6E9</accession>
<evidence type="ECO:0000256" key="1">
    <source>
        <dbReference type="ARBA" id="ARBA00004496"/>
    </source>
</evidence>
<dbReference type="GO" id="GO:0046872">
    <property type="term" value="F:metal ion binding"/>
    <property type="evidence" value="ECO:0007669"/>
    <property type="project" value="UniProtKB-KW"/>
</dbReference>
<evidence type="ECO:0000256" key="2">
    <source>
        <dbReference type="ARBA" id="ARBA00007814"/>
    </source>
</evidence>
<dbReference type="PROSITE" id="PS50988">
    <property type="entry name" value="TROVE"/>
    <property type="match status" value="1"/>
</dbReference>
<evidence type="ECO:0000256" key="5">
    <source>
        <dbReference type="ARBA" id="ARBA00022884"/>
    </source>
</evidence>
<dbReference type="Gene3D" id="3.40.50.410">
    <property type="entry name" value="von Willebrand factor, type A domain"/>
    <property type="match status" value="1"/>
</dbReference>
<reference evidence="9" key="1">
    <citation type="submission" date="2016-10" db="EMBL/GenBank/DDBJ databases">
        <authorList>
            <person name="Varghese N."/>
            <person name="Submissions S."/>
        </authorList>
    </citation>
    <scope>NUCLEOTIDE SEQUENCE [LARGE SCALE GENOMIC DNA]</scope>
    <source>
        <strain evidence="9">CGMCC 4.3506</strain>
    </source>
</reference>
<dbReference type="GO" id="GO:0005737">
    <property type="term" value="C:cytoplasm"/>
    <property type="evidence" value="ECO:0007669"/>
    <property type="project" value="UniProtKB-SubCell"/>
</dbReference>
<dbReference type="EMBL" id="FNCC01000004">
    <property type="protein sequence ID" value="SDF94053.1"/>
    <property type="molecule type" value="Genomic_DNA"/>
</dbReference>
<keyword evidence="5" id="KW-0694">RNA-binding</keyword>
<dbReference type="GO" id="GO:1990904">
    <property type="term" value="C:ribonucleoprotein complex"/>
    <property type="evidence" value="ECO:0007669"/>
    <property type="project" value="UniProtKB-KW"/>
</dbReference>
<dbReference type="GO" id="GO:0003723">
    <property type="term" value="F:RNA binding"/>
    <property type="evidence" value="ECO:0007669"/>
    <property type="project" value="UniProtKB-KW"/>
</dbReference>
<proteinExistence type="inferred from homology"/>
<dbReference type="Pfam" id="PF05731">
    <property type="entry name" value="TROVE"/>
    <property type="match status" value="1"/>
</dbReference>
<name>A0A1G7Q6E9_9PSEU</name>
<comment type="subcellular location">
    <subcellularLocation>
        <location evidence="1">Cytoplasm</location>
    </subcellularLocation>
</comment>
<organism evidence="8 9">
    <name type="scientific">Lentzea fradiae</name>
    <dbReference type="NCBI Taxonomy" id="200378"/>
    <lineage>
        <taxon>Bacteria</taxon>
        <taxon>Bacillati</taxon>
        <taxon>Actinomycetota</taxon>
        <taxon>Actinomycetes</taxon>
        <taxon>Pseudonocardiales</taxon>
        <taxon>Pseudonocardiaceae</taxon>
        <taxon>Lentzea</taxon>
    </lineage>
</organism>
<dbReference type="InterPro" id="IPR040322">
    <property type="entry name" value="TROVE2"/>
</dbReference>